<evidence type="ECO:0000256" key="1">
    <source>
        <dbReference type="SAM" id="Coils"/>
    </source>
</evidence>
<dbReference type="Proteomes" id="UP000027135">
    <property type="component" value="Unassembled WGS sequence"/>
</dbReference>
<dbReference type="InParanoid" id="A0A067QVM1"/>
<gene>
    <name evidence="3" type="ORF">L798_01044</name>
</gene>
<feature type="chain" id="PRO_5001644387" evidence="2">
    <location>
        <begin position="17"/>
        <end position="394"/>
    </location>
</feature>
<dbReference type="AlphaFoldDB" id="A0A067QVM1"/>
<feature type="signal peptide" evidence="2">
    <location>
        <begin position="1"/>
        <end position="16"/>
    </location>
</feature>
<dbReference type="PANTHER" id="PTHR21163">
    <property type="entry name" value="PROTEIN G12"/>
    <property type="match status" value="1"/>
</dbReference>
<dbReference type="PROSITE" id="PS51257">
    <property type="entry name" value="PROKAR_LIPOPROTEIN"/>
    <property type="match status" value="1"/>
</dbReference>
<feature type="coiled-coil region" evidence="1">
    <location>
        <begin position="137"/>
        <end position="186"/>
    </location>
</feature>
<evidence type="ECO:0000313" key="4">
    <source>
        <dbReference type="Proteomes" id="UP000027135"/>
    </source>
</evidence>
<protein>
    <submittedName>
        <fullName evidence="3">Protein G12</fullName>
    </submittedName>
</protein>
<dbReference type="Pfam" id="PF06757">
    <property type="entry name" value="Ins_allergen_rp"/>
    <property type="match status" value="2"/>
</dbReference>
<reference evidence="3 4" key="1">
    <citation type="journal article" date="2014" name="Nat. Commun.">
        <title>Molecular traces of alternative social organization in a termite genome.</title>
        <authorList>
            <person name="Terrapon N."/>
            <person name="Li C."/>
            <person name="Robertson H.M."/>
            <person name="Ji L."/>
            <person name="Meng X."/>
            <person name="Booth W."/>
            <person name="Chen Z."/>
            <person name="Childers C.P."/>
            <person name="Glastad K.M."/>
            <person name="Gokhale K."/>
            <person name="Gowin J."/>
            <person name="Gronenberg W."/>
            <person name="Hermansen R.A."/>
            <person name="Hu H."/>
            <person name="Hunt B.G."/>
            <person name="Huylmans A.K."/>
            <person name="Khalil S.M."/>
            <person name="Mitchell R.D."/>
            <person name="Munoz-Torres M.C."/>
            <person name="Mustard J.A."/>
            <person name="Pan H."/>
            <person name="Reese J.T."/>
            <person name="Scharf M.E."/>
            <person name="Sun F."/>
            <person name="Vogel H."/>
            <person name="Xiao J."/>
            <person name="Yang W."/>
            <person name="Yang Z."/>
            <person name="Yang Z."/>
            <person name="Zhou J."/>
            <person name="Zhu J."/>
            <person name="Brent C.S."/>
            <person name="Elsik C.G."/>
            <person name="Goodisman M.A."/>
            <person name="Liberles D.A."/>
            <person name="Roe R.M."/>
            <person name="Vargo E.L."/>
            <person name="Vilcinskas A."/>
            <person name="Wang J."/>
            <person name="Bornberg-Bauer E."/>
            <person name="Korb J."/>
            <person name="Zhang G."/>
            <person name="Liebig J."/>
        </authorList>
    </citation>
    <scope>NUCLEOTIDE SEQUENCE [LARGE SCALE GENOMIC DNA]</scope>
    <source>
        <tissue evidence="3">Whole organism</tissue>
    </source>
</reference>
<proteinExistence type="predicted"/>
<accession>A0A067QVM1</accession>
<dbReference type="OMA" id="YYLVNEF"/>
<keyword evidence="1" id="KW-0175">Coiled coil</keyword>
<dbReference type="InterPro" id="IPR010629">
    <property type="entry name" value="Ins_allergen"/>
</dbReference>
<evidence type="ECO:0000313" key="3">
    <source>
        <dbReference type="EMBL" id="KDR08524.1"/>
    </source>
</evidence>
<organism evidence="3 4">
    <name type="scientific">Zootermopsis nevadensis</name>
    <name type="common">Dampwood termite</name>
    <dbReference type="NCBI Taxonomy" id="136037"/>
    <lineage>
        <taxon>Eukaryota</taxon>
        <taxon>Metazoa</taxon>
        <taxon>Ecdysozoa</taxon>
        <taxon>Arthropoda</taxon>
        <taxon>Hexapoda</taxon>
        <taxon>Insecta</taxon>
        <taxon>Pterygota</taxon>
        <taxon>Neoptera</taxon>
        <taxon>Polyneoptera</taxon>
        <taxon>Dictyoptera</taxon>
        <taxon>Blattodea</taxon>
        <taxon>Blattoidea</taxon>
        <taxon>Termitoidae</taxon>
        <taxon>Termopsidae</taxon>
        <taxon>Zootermopsis</taxon>
    </lineage>
</organism>
<sequence>MKLSIIFLAVVGLACGKSLPTRSLQDDLNDFLALVPLDEVLGIALDYLANDEQVQDFVVYLQSEEFHKIILTVEDVKELKDFLKFINDLGIDVYEILNQVHEILGLPPFKPDKHSRRGVGINGLINDVIAVLPTDKLKELFEEKKETSEDFKALIAAIQSPEFSNIVDALRAIKEYQDLLESLRNKGVDVDNIIALFRALFGLSRRGTRNLQDDLNDVLAHIPLDEVLAIGLDYLANDQEVQELVIYLQSAEFHKIVLTVEAVPEFDEALQFVTERGIDAKAILDQIHEILGLPPRSSSKITRRGSGIQGLIDDLVAVIHVDHLKELFEEKLQTSQDVKDLVDFIRSSKFEKILSTLRSIKEYQDLLQSLREKGVDVDGIIKFLKDLLGLARHY</sequence>
<keyword evidence="2" id="KW-0732">Signal</keyword>
<dbReference type="PANTHER" id="PTHR21163:SF1">
    <property type="entry name" value="PROTEIN G12"/>
    <property type="match status" value="1"/>
</dbReference>
<dbReference type="EMBL" id="KK853323">
    <property type="protein sequence ID" value="KDR08524.1"/>
    <property type="molecule type" value="Genomic_DNA"/>
</dbReference>
<evidence type="ECO:0000256" key="2">
    <source>
        <dbReference type="SAM" id="SignalP"/>
    </source>
</evidence>
<dbReference type="eggNOG" id="ENOG502S16P">
    <property type="taxonomic scope" value="Eukaryota"/>
</dbReference>
<name>A0A067QVM1_ZOONE</name>
<keyword evidence="4" id="KW-1185">Reference proteome</keyword>
<dbReference type="OrthoDB" id="8192611at2759"/>